<dbReference type="InterPro" id="IPR036259">
    <property type="entry name" value="MFS_trans_sf"/>
</dbReference>
<feature type="transmembrane region" description="Helical" evidence="8">
    <location>
        <begin position="162"/>
        <end position="180"/>
    </location>
</feature>
<name>A0A507B7H0_9PEZI</name>
<feature type="transmembrane region" description="Helical" evidence="8">
    <location>
        <begin position="222"/>
        <end position="243"/>
    </location>
</feature>
<evidence type="ECO:0000256" key="4">
    <source>
        <dbReference type="ARBA" id="ARBA00022692"/>
    </source>
</evidence>
<evidence type="ECO:0000256" key="1">
    <source>
        <dbReference type="ARBA" id="ARBA00004141"/>
    </source>
</evidence>
<feature type="transmembrane region" description="Helical" evidence="8">
    <location>
        <begin position="192"/>
        <end position="210"/>
    </location>
</feature>
<dbReference type="Proteomes" id="UP000319257">
    <property type="component" value="Unassembled WGS sequence"/>
</dbReference>
<feature type="transmembrane region" description="Helical" evidence="8">
    <location>
        <begin position="100"/>
        <end position="117"/>
    </location>
</feature>
<dbReference type="Gene3D" id="1.20.1250.20">
    <property type="entry name" value="MFS general substrate transporter like domains"/>
    <property type="match status" value="1"/>
</dbReference>
<dbReference type="OrthoDB" id="6133115at2759"/>
<feature type="domain" description="Major facilitator superfamily (MFS) profile" evidence="9">
    <location>
        <begin position="60"/>
        <end position="501"/>
    </location>
</feature>
<comment type="subcellular location">
    <subcellularLocation>
        <location evidence="1">Membrane</location>
        <topology evidence="1">Multi-pass membrane protein</topology>
    </subcellularLocation>
</comment>
<dbReference type="GO" id="GO:0016020">
    <property type="term" value="C:membrane"/>
    <property type="evidence" value="ECO:0007669"/>
    <property type="project" value="UniProtKB-SubCell"/>
</dbReference>
<protein>
    <recommendedName>
        <fullName evidence="9">Major facilitator superfamily (MFS) profile domain-containing protein</fullName>
    </recommendedName>
</protein>
<dbReference type="InterPro" id="IPR020846">
    <property type="entry name" value="MFS_dom"/>
</dbReference>
<feature type="region of interest" description="Disordered" evidence="7">
    <location>
        <begin position="1"/>
        <end position="23"/>
    </location>
</feature>
<feature type="transmembrane region" description="Helical" evidence="8">
    <location>
        <begin position="415"/>
        <end position="437"/>
    </location>
</feature>
<dbReference type="RefSeq" id="XP_030994419.1">
    <property type="nucleotide sequence ID" value="XM_031143757.1"/>
</dbReference>
<proteinExistence type="inferred from homology"/>
<evidence type="ECO:0000313" key="10">
    <source>
        <dbReference type="EMBL" id="TPX12708.1"/>
    </source>
</evidence>
<keyword evidence="11" id="KW-1185">Reference proteome</keyword>
<feature type="transmembrane region" description="Helical" evidence="8">
    <location>
        <begin position="313"/>
        <end position="334"/>
    </location>
</feature>
<evidence type="ECO:0000256" key="7">
    <source>
        <dbReference type="SAM" id="MobiDB-lite"/>
    </source>
</evidence>
<evidence type="ECO:0000256" key="3">
    <source>
        <dbReference type="ARBA" id="ARBA00022448"/>
    </source>
</evidence>
<dbReference type="InterPro" id="IPR050360">
    <property type="entry name" value="MFS_Sugar_Transporters"/>
</dbReference>
<accession>A0A507B7H0</accession>
<keyword evidence="5 8" id="KW-1133">Transmembrane helix</keyword>
<dbReference type="PROSITE" id="PS50850">
    <property type="entry name" value="MFS"/>
    <property type="match status" value="1"/>
</dbReference>
<evidence type="ECO:0000313" key="11">
    <source>
        <dbReference type="Proteomes" id="UP000319257"/>
    </source>
</evidence>
<gene>
    <name evidence="10" type="ORF">E0L32_000885</name>
</gene>
<feature type="transmembrane region" description="Helical" evidence="8">
    <location>
        <begin position="479"/>
        <end position="497"/>
    </location>
</feature>
<dbReference type="GeneID" id="41968332"/>
<keyword evidence="3" id="KW-0813">Transport</keyword>
<dbReference type="EMBL" id="SKBQ01000003">
    <property type="protein sequence ID" value="TPX12708.1"/>
    <property type="molecule type" value="Genomic_DNA"/>
</dbReference>
<evidence type="ECO:0000256" key="5">
    <source>
        <dbReference type="ARBA" id="ARBA00022989"/>
    </source>
</evidence>
<dbReference type="AlphaFoldDB" id="A0A507B7H0"/>
<dbReference type="InterPro" id="IPR005828">
    <property type="entry name" value="MFS_sugar_transport-like"/>
</dbReference>
<keyword evidence="6 8" id="KW-0472">Membrane</keyword>
<dbReference type="InParanoid" id="A0A507B7H0"/>
<dbReference type="GO" id="GO:0005351">
    <property type="term" value="F:carbohydrate:proton symporter activity"/>
    <property type="evidence" value="ECO:0007669"/>
    <property type="project" value="TreeGrafter"/>
</dbReference>
<sequence length="533" mass="58692">MKDTSDPAASAEPAVEQHEQHNGKGPVISKVIVGSEALAAPKLLEPVKLFSKRMLQLYMFLGIMFLTSTAHGYDGSLMGTILVTKSYRDTFQTGVVGEKSALITAMYQIGGVSALPFMGPLTDQWGRRVGTMFGTGIIIIGTILEGTSAATANLPQFMAGRFFLGFGVFLTAAAAPTYVVEMSHPAYRGVMTGTYNCMYYTGAILAAGITRGSKDYSGNLPWLIPTWMQMAFPAIVFILILFFPESPRWLYTHGQQDKAKEILVKYHGNDDPDSLYVALQLREFADALELDGTDKRFWDYSVFWRSRGNVRRILCNVILSVFAQWSQGGISYYIAGFYKSAGITEETTVLDLNLGLFVLSGALAITGASMADTWGRRKVIVGTQGLLCLCWAGITAGTATYAANHTRASSIVGIFFYWLFQSIFSFGLTPLQALYPVEVLSYEMRAKGMAINSMANSASALVNQFGTANALQNIGWKTYLVFTCWTAFQTVFSYFFFVETKGYTLEELDEIFAARHPNKEATRRREVVVPVGE</sequence>
<evidence type="ECO:0000256" key="6">
    <source>
        <dbReference type="ARBA" id="ARBA00023136"/>
    </source>
</evidence>
<dbReference type="Pfam" id="PF00083">
    <property type="entry name" value="Sugar_tr"/>
    <property type="match status" value="1"/>
</dbReference>
<reference evidence="10 11" key="1">
    <citation type="submission" date="2019-06" db="EMBL/GenBank/DDBJ databases">
        <title>Draft genome sequence of the filamentous fungus Phialemoniopsis curvata isolated from diesel fuel.</title>
        <authorList>
            <person name="Varaljay V.A."/>
            <person name="Lyon W.J."/>
            <person name="Crouch A.L."/>
            <person name="Drake C.E."/>
            <person name="Hollomon J.M."/>
            <person name="Nadeau L.J."/>
            <person name="Nunn H.S."/>
            <person name="Stevenson B.S."/>
            <person name="Bojanowski C.L."/>
            <person name="Crookes-Goodson W.J."/>
        </authorList>
    </citation>
    <scope>NUCLEOTIDE SEQUENCE [LARGE SCALE GENOMIC DNA]</scope>
    <source>
        <strain evidence="10 11">D216</strain>
    </source>
</reference>
<feature type="transmembrane region" description="Helical" evidence="8">
    <location>
        <begin position="129"/>
        <end position="150"/>
    </location>
</feature>
<dbReference type="FunFam" id="1.20.1250.20:FF:000134">
    <property type="entry name" value="MFS sugar transporter protein"/>
    <property type="match status" value="1"/>
</dbReference>
<feature type="transmembrane region" description="Helical" evidence="8">
    <location>
        <begin position="354"/>
        <end position="374"/>
    </location>
</feature>
<evidence type="ECO:0000259" key="9">
    <source>
        <dbReference type="PROSITE" id="PS50850"/>
    </source>
</evidence>
<comment type="caution">
    <text evidence="10">The sequence shown here is derived from an EMBL/GenBank/DDBJ whole genome shotgun (WGS) entry which is preliminary data.</text>
</comment>
<dbReference type="PANTHER" id="PTHR48022:SF13">
    <property type="entry name" value="MAJOR FACILITATOR SUPERFAMILY (MFS) PROFILE DOMAIN-CONTAINING PROTEIN"/>
    <property type="match status" value="1"/>
</dbReference>
<organism evidence="10 11">
    <name type="scientific">Thyridium curvatum</name>
    <dbReference type="NCBI Taxonomy" id="1093900"/>
    <lineage>
        <taxon>Eukaryota</taxon>
        <taxon>Fungi</taxon>
        <taxon>Dikarya</taxon>
        <taxon>Ascomycota</taxon>
        <taxon>Pezizomycotina</taxon>
        <taxon>Sordariomycetes</taxon>
        <taxon>Sordariomycetidae</taxon>
        <taxon>Thyridiales</taxon>
        <taxon>Thyridiaceae</taxon>
        <taxon>Thyridium</taxon>
    </lineage>
</organism>
<dbReference type="PANTHER" id="PTHR48022">
    <property type="entry name" value="PLASTIDIC GLUCOSE TRANSPORTER 4"/>
    <property type="match status" value="1"/>
</dbReference>
<keyword evidence="4 8" id="KW-0812">Transmembrane</keyword>
<evidence type="ECO:0000256" key="2">
    <source>
        <dbReference type="ARBA" id="ARBA00010992"/>
    </source>
</evidence>
<feature type="transmembrane region" description="Helical" evidence="8">
    <location>
        <begin position="55"/>
        <end position="73"/>
    </location>
</feature>
<feature type="transmembrane region" description="Helical" evidence="8">
    <location>
        <begin position="386"/>
        <end position="403"/>
    </location>
</feature>
<dbReference type="SUPFAM" id="SSF103473">
    <property type="entry name" value="MFS general substrate transporter"/>
    <property type="match status" value="1"/>
</dbReference>
<comment type="similarity">
    <text evidence="2">Belongs to the major facilitator superfamily. Sugar transporter (TC 2.A.1.1) family.</text>
</comment>
<evidence type="ECO:0000256" key="8">
    <source>
        <dbReference type="SAM" id="Phobius"/>
    </source>
</evidence>